<dbReference type="AlphaFoldDB" id="A0A286U7X8"/>
<sequence>MYKNKKHKRGEGVVVVTSWLDGADRPRSPGPCVFRKTSQRLTGTPSIVALELQKTMCQTYFESVNEPAHSRERVPAKACRAEKSKEKRKKEMMRKK</sequence>
<evidence type="ECO:0000313" key="2">
    <source>
        <dbReference type="EMBL" id="PAV15668.1"/>
    </source>
</evidence>
<keyword evidence="3" id="KW-1185">Reference proteome</keyword>
<dbReference type="EMBL" id="NBII01000009">
    <property type="protein sequence ID" value="PAV15668.1"/>
    <property type="molecule type" value="Genomic_DNA"/>
</dbReference>
<comment type="caution">
    <text evidence="2">The sequence shown here is derived from an EMBL/GenBank/DDBJ whole genome shotgun (WGS) entry which is preliminary data.</text>
</comment>
<dbReference type="InParanoid" id="A0A286U7X8"/>
<dbReference type="Proteomes" id="UP000217199">
    <property type="component" value="Unassembled WGS sequence"/>
</dbReference>
<evidence type="ECO:0000313" key="3">
    <source>
        <dbReference type="Proteomes" id="UP000217199"/>
    </source>
</evidence>
<gene>
    <name evidence="2" type="ORF">PNOK_0852600</name>
</gene>
<feature type="compositionally biased region" description="Basic and acidic residues" evidence="1">
    <location>
        <begin position="68"/>
        <end position="85"/>
    </location>
</feature>
<reference evidence="2 3" key="1">
    <citation type="journal article" date="2017" name="Mol. Ecol.">
        <title>Comparative and population genomic landscape of Phellinus noxius: A hypervariable fungus causing root rot in trees.</title>
        <authorList>
            <person name="Chung C.L."/>
            <person name="Lee T.J."/>
            <person name="Akiba M."/>
            <person name="Lee H.H."/>
            <person name="Kuo T.H."/>
            <person name="Liu D."/>
            <person name="Ke H.M."/>
            <person name="Yokoi T."/>
            <person name="Roa M.B."/>
            <person name="Lu M.J."/>
            <person name="Chang Y.Y."/>
            <person name="Ann P.J."/>
            <person name="Tsai J.N."/>
            <person name="Chen C.Y."/>
            <person name="Tzean S.S."/>
            <person name="Ota Y."/>
            <person name="Hattori T."/>
            <person name="Sahashi N."/>
            <person name="Liou R.F."/>
            <person name="Kikuchi T."/>
            <person name="Tsai I.J."/>
        </authorList>
    </citation>
    <scope>NUCLEOTIDE SEQUENCE [LARGE SCALE GENOMIC DNA]</scope>
    <source>
        <strain evidence="2 3">FFPRI411160</strain>
    </source>
</reference>
<feature type="region of interest" description="Disordered" evidence="1">
    <location>
        <begin position="65"/>
        <end position="96"/>
    </location>
</feature>
<accession>A0A286U7X8</accession>
<protein>
    <submittedName>
        <fullName evidence="2">Uncharacterized protein</fullName>
    </submittedName>
</protein>
<organism evidence="2 3">
    <name type="scientific">Pyrrhoderma noxium</name>
    <dbReference type="NCBI Taxonomy" id="2282107"/>
    <lineage>
        <taxon>Eukaryota</taxon>
        <taxon>Fungi</taxon>
        <taxon>Dikarya</taxon>
        <taxon>Basidiomycota</taxon>
        <taxon>Agaricomycotina</taxon>
        <taxon>Agaricomycetes</taxon>
        <taxon>Hymenochaetales</taxon>
        <taxon>Hymenochaetaceae</taxon>
        <taxon>Pyrrhoderma</taxon>
    </lineage>
</organism>
<feature type="compositionally biased region" description="Basic residues" evidence="1">
    <location>
        <begin position="86"/>
        <end position="96"/>
    </location>
</feature>
<name>A0A286U7X8_9AGAM</name>
<evidence type="ECO:0000256" key="1">
    <source>
        <dbReference type="SAM" id="MobiDB-lite"/>
    </source>
</evidence>
<proteinExistence type="predicted"/>